<proteinExistence type="inferred from homology"/>
<evidence type="ECO:0000259" key="3">
    <source>
        <dbReference type="Pfam" id="PF00884"/>
    </source>
</evidence>
<keyword evidence="2" id="KW-0378">Hydrolase</keyword>
<dbReference type="RefSeq" id="WP_021635660.1">
    <property type="nucleotide sequence ID" value="NZ_QVLV01000041.1"/>
</dbReference>
<organism evidence="4 5">
    <name type="scientific">Eisenbergiella massiliensis</name>
    <dbReference type="NCBI Taxonomy" id="1720294"/>
    <lineage>
        <taxon>Bacteria</taxon>
        <taxon>Bacillati</taxon>
        <taxon>Bacillota</taxon>
        <taxon>Clostridia</taxon>
        <taxon>Lachnospirales</taxon>
        <taxon>Lachnospiraceae</taxon>
        <taxon>Eisenbergiella</taxon>
    </lineage>
</organism>
<evidence type="ECO:0000256" key="2">
    <source>
        <dbReference type="ARBA" id="ARBA00022801"/>
    </source>
</evidence>
<dbReference type="InterPro" id="IPR017850">
    <property type="entry name" value="Alkaline_phosphatase_core_sf"/>
</dbReference>
<dbReference type="InterPro" id="IPR052701">
    <property type="entry name" value="GAG_Ulvan_Degrading_Sulfatases"/>
</dbReference>
<comment type="similarity">
    <text evidence="1">Belongs to the sulfatase family.</text>
</comment>
<name>A0A3E3HUX9_9FIRM</name>
<dbReference type="SUPFAM" id="SSF53649">
    <property type="entry name" value="Alkaline phosphatase-like"/>
    <property type="match status" value="1"/>
</dbReference>
<dbReference type="AlphaFoldDB" id="A0A3E3HUX9"/>
<dbReference type="PROSITE" id="PS00149">
    <property type="entry name" value="SULFATASE_2"/>
    <property type="match status" value="1"/>
</dbReference>
<evidence type="ECO:0000256" key="1">
    <source>
        <dbReference type="ARBA" id="ARBA00008779"/>
    </source>
</evidence>
<dbReference type="GO" id="GO:0016787">
    <property type="term" value="F:hydrolase activity"/>
    <property type="evidence" value="ECO:0007669"/>
    <property type="project" value="UniProtKB-KW"/>
</dbReference>
<dbReference type="PANTHER" id="PTHR43751:SF3">
    <property type="entry name" value="SULFATASE N-TERMINAL DOMAIN-CONTAINING PROTEIN"/>
    <property type="match status" value="1"/>
</dbReference>
<keyword evidence="5" id="KW-1185">Reference proteome</keyword>
<accession>A0A3E3HUX9</accession>
<dbReference type="EMBL" id="QVLV01000041">
    <property type="protein sequence ID" value="RGE55638.1"/>
    <property type="molecule type" value="Genomic_DNA"/>
</dbReference>
<dbReference type="Gene3D" id="3.40.720.10">
    <property type="entry name" value="Alkaline Phosphatase, subunit A"/>
    <property type="match status" value="1"/>
</dbReference>
<evidence type="ECO:0000313" key="5">
    <source>
        <dbReference type="Proteomes" id="UP000260812"/>
    </source>
</evidence>
<dbReference type="CDD" id="cd16143">
    <property type="entry name" value="ARS_like"/>
    <property type="match status" value="1"/>
</dbReference>
<dbReference type="Pfam" id="PF00884">
    <property type="entry name" value="Sulfatase"/>
    <property type="match status" value="1"/>
</dbReference>
<dbReference type="PANTHER" id="PTHR43751">
    <property type="entry name" value="SULFATASE"/>
    <property type="match status" value="1"/>
</dbReference>
<reference evidence="4" key="1">
    <citation type="submission" date="2018-08" db="EMBL/GenBank/DDBJ databases">
        <title>A genome reference for cultivated species of the human gut microbiota.</title>
        <authorList>
            <person name="Zou Y."/>
            <person name="Xue W."/>
            <person name="Luo G."/>
        </authorList>
    </citation>
    <scope>NUCLEOTIDE SEQUENCE [LARGE SCALE GENOMIC DNA]</scope>
    <source>
        <strain evidence="4">TF05-5AC</strain>
    </source>
</reference>
<dbReference type="InterPro" id="IPR024607">
    <property type="entry name" value="Sulfatase_CS"/>
</dbReference>
<dbReference type="Proteomes" id="UP000260812">
    <property type="component" value="Unassembled WGS sequence"/>
</dbReference>
<protein>
    <submittedName>
        <fullName evidence="4">Arylsulfatase</fullName>
    </submittedName>
</protein>
<dbReference type="PROSITE" id="PS00523">
    <property type="entry name" value="SULFATASE_1"/>
    <property type="match status" value="1"/>
</dbReference>
<dbReference type="InterPro" id="IPR000917">
    <property type="entry name" value="Sulfatase_N"/>
</dbReference>
<comment type="caution">
    <text evidence="4">The sequence shown here is derived from an EMBL/GenBank/DDBJ whole genome shotgun (WGS) entry which is preliminary data.</text>
</comment>
<sequence length="493" mass="55503">MSIKRAPRNVIIVYADDLGFGDLGCYGTHQIETPNLDRLCADGLRFTDAYSTSAVCTPARYSILTGRYPFRNDRAHILPGDAQCIIEQGVDTLPAMFKRAGYHTGIVGKWHLGLSDGNAPIDWNQDINLTPIDLGFDESFIFPATADRVPCVYIEGRRVVNLEPEDPIEVTYDEECVFDDIPTYYKNPELLNMRSSHGHDMSIIGGIGRIGYMRGGKKALWRDEDLAETFLNRVIKFIDDTQKKEQPFFLYYALHQPHVPRVPSERFRGATELGPRGDVIVEMDWCVGELYKELQRLGILEDTMIVFSSDNGPVLDDGYLDGAYELNGTHKPTGPLRGGKYSKFDGGSRIPFIVSWPGLEHKGVTHALISQVDLFASFADMLGMELPDDAAIDSQDQYAALVGKDPVGRKELLVEDVTCGKMLRSGNWTYLSPSEGSPYMKQVRIETGLSHDPQLYNMDYDIGQRENVAWEYRSVVTDMEARIRKIMESRKTR</sequence>
<evidence type="ECO:0000313" key="4">
    <source>
        <dbReference type="EMBL" id="RGE55638.1"/>
    </source>
</evidence>
<gene>
    <name evidence="4" type="ORF">DXC51_28480</name>
</gene>
<dbReference type="GeneID" id="97990684"/>
<dbReference type="Gene3D" id="3.30.1120.10">
    <property type="match status" value="1"/>
</dbReference>
<feature type="domain" description="Sulfatase N-terminal" evidence="3">
    <location>
        <begin position="8"/>
        <end position="384"/>
    </location>
</feature>